<reference evidence="1 2" key="1">
    <citation type="journal article" date="2016" name="Nat. Commun.">
        <title>Thousands of microbial genomes shed light on interconnected biogeochemical processes in an aquifer system.</title>
        <authorList>
            <person name="Anantharaman K."/>
            <person name="Brown C.T."/>
            <person name="Hug L.A."/>
            <person name="Sharon I."/>
            <person name="Castelle C.J."/>
            <person name="Probst A.J."/>
            <person name="Thomas B.C."/>
            <person name="Singh A."/>
            <person name="Wilkins M.J."/>
            <person name="Karaoz U."/>
            <person name="Brodie E.L."/>
            <person name="Williams K.H."/>
            <person name="Hubbard S.S."/>
            <person name="Banfield J.F."/>
        </authorList>
    </citation>
    <scope>NUCLEOTIDE SEQUENCE [LARGE SCALE GENOMIC DNA]</scope>
</reference>
<dbReference type="AlphaFoldDB" id="A0A1F8B8W2"/>
<dbReference type="Proteomes" id="UP000176404">
    <property type="component" value="Unassembled WGS sequence"/>
</dbReference>
<sequence length="133" mass="15263">MVEKEASLPKELPREEMSTMDLVARAGASLGVADQVQGHNTSVKSQGGKPFSLEVRDDLLVKALEDLKELQRRQRRGIKGRFFPRRWEMGRWPSENKFGKYRIEHGNFSLREAAQTNEDIRNLVEELGLTIVR</sequence>
<gene>
    <name evidence="1" type="ORF">A2892_00305</name>
</gene>
<comment type="caution">
    <text evidence="1">The sequence shown here is derived from an EMBL/GenBank/DDBJ whole genome shotgun (WGS) entry which is preliminary data.</text>
</comment>
<organism evidence="1 2">
    <name type="scientific">Candidatus Woesebacteria bacterium RIFCSPLOWO2_01_FULL_39_10b</name>
    <dbReference type="NCBI Taxonomy" id="1802517"/>
    <lineage>
        <taxon>Bacteria</taxon>
        <taxon>Candidatus Woeseibacteriota</taxon>
    </lineage>
</organism>
<protein>
    <submittedName>
        <fullName evidence="1">Uncharacterized protein</fullName>
    </submittedName>
</protein>
<name>A0A1F8B8W2_9BACT</name>
<proteinExistence type="predicted"/>
<accession>A0A1F8B8W2</accession>
<evidence type="ECO:0000313" key="2">
    <source>
        <dbReference type="Proteomes" id="UP000176404"/>
    </source>
</evidence>
<dbReference type="EMBL" id="MGHD01000004">
    <property type="protein sequence ID" value="OGM60461.1"/>
    <property type="molecule type" value="Genomic_DNA"/>
</dbReference>
<evidence type="ECO:0000313" key="1">
    <source>
        <dbReference type="EMBL" id="OGM60461.1"/>
    </source>
</evidence>